<sequence length="57" mass="6254">MADKRLYWLTIVAACTAGSIQAYWVITGERGTLGIVATVAWLVVALTSAWQLRRSSK</sequence>
<dbReference type="Proteomes" id="UP000199607">
    <property type="component" value="Unassembled WGS sequence"/>
</dbReference>
<organism evidence="2 3">
    <name type="scientific">Halogranum rubrum</name>
    <dbReference type="NCBI Taxonomy" id="553466"/>
    <lineage>
        <taxon>Archaea</taxon>
        <taxon>Methanobacteriati</taxon>
        <taxon>Methanobacteriota</taxon>
        <taxon>Stenosarchaea group</taxon>
        <taxon>Halobacteria</taxon>
        <taxon>Halobacteriales</taxon>
        <taxon>Haloferacaceae</taxon>
    </lineage>
</organism>
<keyword evidence="1" id="KW-0812">Transmembrane</keyword>
<dbReference type="AlphaFoldDB" id="A0A1I4GEK0"/>
<gene>
    <name evidence="2" type="ORF">SAMN04487950_3210</name>
</gene>
<keyword evidence="1" id="KW-1133">Transmembrane helix</keyword>
<keyword evidence="3" id="KW-1185">Reference proteome</keyword>
<feature type="transmembrane region" description="Helical" evidence="1">
    <location>
        <begin position="32"/>
        <end position="52"/>
    </location>
</feature>
<evidence type="ECO:0000313" key="3">
    <source>
        <dbReference type="Proteomes" id="UP000199607"/>
    </source>
</evidence>
<accession>A0A1I4GEK0</accession>
<name>A0A1I4GEK0_9EURY</name>
<protein>
    <submittedName>
        <fullName evidence="2">Uncharacterized protein</fullName>
    </submittedName>
</protein>
<keyword evidence="1" id="KW-0472">Membrane</keyword>
<evidence type="ECO:0000256" key="1">
    <source>
        <dbReference type="SAM" id="Phobius"/>
    </source>
</evidence>
<proteinExistence type="predicted"/>
<feature type="transmembrane region" description="Helical" evidence="1">
    <location>
        <begin position="7"/>
        <end position="26"/>
    </location>
</feature>
<dbReference type="EMBL" id="FOTC01000003">
    <property type="protein sequence ID" value="SFL27940.1"/>
    <property type="molecule type" value="Genomic_DNA"/>
</dbReference>
<reference evidence="3" key="1">
    <citation type="submission" date="2016-10" db="EMBL/GenBank/DDBJ databases">
        <authorList>
            <person name="Varghese N."/>
            <person name="Submissions S."/>
        </authorList>
    </citation>
    <scope>NUCLEOTIDE SEQUENCE [LARGE SCALE GENOMIC DNA]</scope>
    <source>
        <strain evidence="3">CGMCC 1.7738</strain>
    </source>
</reference>
<evidence type="ECO:0000313" key="2">
    <source>
        <dbReference type="EMBL" id="SFL27940.1"/>
    </source>
</evidence>